<organism evidence="2 3">
    <name type="scientific">Hansschlegelia plantiphila</name>
    <dbReference type="NCBI Taxonomy" id="374655"/>
    <lineage>
        <taxon>Bacteria</taxon>
        <taxon>Pseudomonadati</taxon>
        <taxon>Pseudomonadota</taxon>
        <taxon>Alphaproteobacteria</taxon>
        <taxon>Hyphomicrobiales</taxon>
        <taxon>Methylopilaceae</taxon>
        <taxon>Hansschlegelia</taxon>
    </lineage>
</organism>
<accession>A0A9W6MWX4</accession>
<feature type="region of interest" description="Disordered" evidence="1">
    <location>
        <begin position="1"/>
        <end position="20"/>
    </location>
</feature>
<keyword evidence="3" id="KW-1185">Reference proteome</keyword>
<comment type="caution">
    <text evidence="2">The sequence shown here is derived from an EMBL/GenBank/DDBJ whole genome shotgun (WGS) entry which is preliminary data.</text>
</comment>
<evidence type="ECO:0000313" key="2">
    <source>
        <dbReference type="EMBL" id="GLK69325.1"/>
    </source>
</evidence>
<dbReference type="Proteomes" id="UP001143372">
    <property type="component" value="Unassembled WGS sequence"/>
</dbReference>
<dbReference type="AlphaFoldDB" id="A0A9W6MWX4"/>
<protein>
    <recommendedName>
        <fullName evidence="4">Sensor histidine kinase</fullName>
    </recommendedName>
</protein>
<gene>
    <name evidence="2" type="ORF">GCM10008179_29630</name>
</gene>
<name>A0A9W6MWX4_9HYPH</name>
<proteinExistence type="predicted"/>
<dbReference type="EMBL" id="BSFI01000021">
    <property type="protein sequence ID" value="GLK69325.1"/>
    <property type="molecule type" value="Genomic_DNA"/>
</dbReference>
<dbReference type="Gene3D" id="3.30.565.10">
    <property type="entry name" value="Histidine kinase-like ATPase, C-terminal domain"/>
    <property type="match status" value="1"/>
</dbReference>
<evidence type="ECO:0000256" key="1">
    <source>
        <dbReference type="SAM" id="MobiDB-lite"/>
    </source>
</evidence>
<evidence type="ECO:0008006" key="4">
    <source>
        <dbReference type="Google" id="ProtNLM"/>
    </source>
</evidence>
<dbReference type="InterPro" id="IPR036890">
    <property type="entry name" value="HATPase_C_sf"/>
</dbReference>
<evidence type="ECO:0000313" key="3">
    <source>
        <dbReference type="Proteomes" id="UP001143372"/>
    </source>
</evidence>
<dbReference type="RefSeq" id="WP_271169553.1">
    <property type="nucleotide sequence ID" value="NZ_BSFI01000021.1"/>
</dbReference>
<reference evidence="2" key="2">
    <citation type="submission" date="2023-01" db="EMBL/GenBank/DDBJ databases">
        <authorList>
            <person name="Sun Q."/>
            <person name="Evtushenko L."/>
        </authorList>
    </citation>
    <scope>NUCLEOTIDE SEQUENCE</scope>
    <source>
        <strain evidence="2">VKM B-2347</strain>
    </source>
</reference>
<reference evidence="2" key="1">
    <citation type="journal article" date="2014" name="Int. J. Syst. Evol. Microbiol.">
        <title>Complete genome sequence of Corynebacterium casei LMG S-19264T (=DSM 44701T), isolated from a smear-ripened cheese.</title>
        <authorList>
            <consortium name="US DOE Joint Genome Institute (JGI-PGF)"/>
            <person name="Walter F."/>
            <person name="Albersmeier A."/>
            <person name="Kalinowski J."/>
            <person name="Ruckert C."/>
        </authorList>
    </citation>
    <scope>NUCLEOTIDE SEQUENCE</scope>
    <source>
        <strain evidence="2">VKM B-2347</strain>
    </source>
</reference>
<sequence>MDLTQPSHGGDAAASAPVEADSRRVAELRHQFRNQIQTMSSLISLFGDRLPEGDGRRVLSDLRVRFEAVAALHGDEFSTGGPIACDRLLAGLAVRICSHYDPSRRRAVAFAATPFRTDPRRAGMLAQILAEMLIDLFRAGFADGAAGPADVTVRAAEDGAISMRVDLAEAGPEPAAGQVGDLGVAILRSLAQGLDGSLTRRRGDGLRIEVAIPGRTAQS</sequence>